<evidence type="ECO:0000313" key="2">
    <source>
        <dbReference type="Proteomes" id="UP000642070"/>
    </source>
</evidence>
<comment type="caution">
    <text evidence="1">The sequence shown here is derived from an EMBL/GenBank/DDBJ whole genome shotgun (WGS) entry which is preliminary data.</text>
</comment>
<dbReference type="InterPro" id="IPR009241">
    <property type="entry name" value="HigB-like"/>
</dbReference>
<reference evidence="1" key="2">
    <citation type="submission" date="2020-09" db="EMBL/GenBank/DDBJ databases">
        <authorList>
            <person name="Sun Q."/>
            <person name="Ohkuma M."/>
        </authorList>
    </citation>
    <scope>NUCLEOTIDE SEQUENCE</scope>
    <source>
        <strain evidence="1">JCM 19831</strain>
    </source>
</reference>
<dbReference type="AlphaFoldDB" id="A0A917UB26"/>
<name>A0A917UB26_9ACTN</name>
<dbReference type="Proteomes" id="UP000642070">
    <property type="component" value="Unassembled WGS sequence"/>
</dbReference>
<dbReference type="Pfam" id="PF05973">
    <property type="entry name" value="Gp49"/>
    <property type="match status" value="1"/>
</dbReference>
<accession>A0A917UB26</accession>
<keyword evidence="2" id="KW-1185">Reference proteome</keyword>
<evidence type="ECO:0008006" key="3">
    <source>
        <dbReference type="Google" id="ProtNLM"/>
    </source>
</evidence>
<organism evidence="1 2">
    <name type="scientific">Dactylosporangium sucinum</name>
    <dbReference type="NCBI Taxonomy" id="1424081"/>
    <lineage>
        <taxon>Bacteria</taxon>
        <taxon>Bacillati</taxon>
        <taxon>Actinomycetota</taxon>
        <taxon>Actinomycetes</taxon>
        <taxon>Micromonosporales</taxon>
        <taxon>Micromonosporaceae</taxon>
        <taxon>Dactylosporangium</taxon>
    </lineage>
</organism>
<proteinExistence type="predicted"/>
<dbReference type="EMBL" id="BMPI01000071">
    <property type="protein sequence ID" value="GGM75949.1"/>
    <property type="molecule type" value="Genomic_DNA"/>
</dbReference>
<evidence type="ECO:0000313" key="1">
    <source>
        <dbReference type="EMBL" id="GGM75949.1"/>
    </source>
</evidence>
<reference evidence="1" key="1">
    <citation type="journal article" date="2014" name="Int. J. Syst. Evol. Microbiol.">
        <title>Complete genome sequence of Corynebacterium casei LMG S-19264T (=DSM 44701T), isolated from a smear-ripened cheese.</title>
        <authorList>
            <consortium name="US DOE Joint Genome Institute (JGI-PGF)"/>
            <person name="Walter F."/>
            <person name="Albersmeier A."/>
            <person name="Kalinowski J."/>
            <person name="Ruckert C."/>
        </authorList>
    </citation>
    <scope>NUCLEOTIDE SEQUENCE</scope>
    <source>
        <strain evidence="1">JCM 19831</strain>
    </source>
</reference>
<gene>
    <name evidence="1" type="ORF">GCM10007977_091770</name>
</gene>
<protein>
    <recommendedName>
        <fullName evidence="3">Phage derived protein Gp49-like</fullName>
    </recommendedName>
</protein>
<sequence length="51" mass="5955">MIFAFDPLREAIILVAGDKSGHWQEWYHEAIPLADERYAQHLIAMKAEERS</sequence>